<proteinExistence type="predicted"/>
<organism evidence="1 2">
    <name type="scientific">Aphis glycines</name>
    <name type="common">Soybean aphid</name>
    <dbReference type="NCBI Taxonomy" id="307491"/>
    <lineage>
        <taxon>Eukaryota</taxon>
        <taxon>Metazoa</taxon>
        <taxon>Ecdysozoa</taxon>
        <taxon>Arthropoda</taxon>
        <taxon>Hexapoda</taxon>
        <taxon>Insecta</taxon>
        <taxon>Pterygota</taxon>
        <taxon>Neoptera</taxon>
        <taxon>Paraneoptera</taxon>
        <taxon>Hemiptera</taxon>
        <taxon>Sternorrhyncha</taxon>
        <taxon>Aphidomorpha</taxon>
        <taxon>Aphidoidea</taxon>
        <taxon>Aphididae</taxon>
        <taxon>Aphidini</taxon>
        <taxon>Aphis</taxon>
        <taxon>Aphis</taxon>
    </lineage>
</organism>
<evidence type="ECO:0000313" key="1">
    <source>
        <dbReference type="EMBL" id="KAE9541816.1"/>
    </source>
</evidence>
<sequence>MSAAFSPIMKAIAFVCPAGMTGMMEVSTTRRPLIPRTLSFESTTASGSVSGPILQVPDWWCRLVDTNPVAHIQYASDINFSCSQPGNGIGNSLDPYFWNAGVSLTAIACEENYNYPHPSPDYLTSNNNFKTRQYDYVMIILLVITITVSQCKTYPYVQYYICNKIIKLRLQQNLLILSNPAADGNTLITYIVQPLKCQSLINLQIIVNFYVFLYFVRNQNTQHIWNKVIIRMIKTNTKKIYLNFGTHVLLTPTCYFVNINIVQACHYATKKLPSSFIITSIKRINFLDTVNDGYNVLVYNIIGHTPQRNEIYFLILLYELIESNNNNQ</sequence>
<evidence type="ECO:0000313" key="2">
    <source>
        <dbReference type="Proteomes" id="UP000475862"/>
    </source>
</evidence>
<gene>
    <name evidence="1" type="ORF">AGLY_003807</name>
</gene>
<keyword evidence="2" id="KW-1185">Reference proteome</keyword>
<dbReference type="AlphaFoldDB" id="A0A6G0TZ89"/>
<dbReference type="Proteomes" id="UP000475862">
    <property type="component" value="Unassembled WGS sequence"/>
</dbReference>
<reference evidence="1 2" key="1">
    <citation type="submission" date="2019-08" db="EMBL/GenBank/DDBJ databases">
        <title>The genome of the soybean aphid Biotype 1, its phylome, world population structure and adaptation to the North American continent.</title>
        <authorList>
            <person name="Giordano R."/>
            <person name="Donthu R.K."/>
            <person name="Hernandez A.G."/>
            <person name="Wright C.L."/>
            <person name="Zimin A.V."/>
        </authorList>
    </citation>
    <scope>NUCLEOTIDE SEQUENCE [LARGE SCALE GENOMIC DNA]</scope>
    <source>
        <tissue evidence="1">Whole aphids</tissue>
    </source>
</reference>
<accession>A0A6G0TZ89</accession>
<comment type="caution">
    <text evidence="1">The sequence shown here is derived from an EMBL/GenBank/DDBJ whole genome shotgun (WGS) entry which is preliminary data.</text>
</comment>
<dbReference type="EMBL" id="VYZN01000012">
    <property type="protein sequence ID" value="KAE9541816.1"/>
    <property type="molecule type" value="Genomic_DNA"/>
</dbReference>
<name>A0A6G0TZ89_APHGL</name>
<protein>
    <submittedName>
        <fullName evidence="1">Uncharacterized protein</fullName>
    </submittedName>
</protein>